<keyword evidence="4" id="KW-0449">Lipoprotein</keyword>
<dbReference type="AlphaFoldDB" id="A0A1H2FU67"/>
<name>A0A1H2FU67_9GAMM</name>
<gene>
    <name evidence="4" type="ORF">SAMN05216210_1807</name>
</gene>
<proteinExistence type="inferred from homology"/>
<dbReference type="GO" id="GO:0120010">
    <property type="term" value="P:intermembrane phospholipid transfer"/>
    <property type="evidence" value="ECO:0007669"/>
    <property type="project" value="TreeGrafter"/>
</dbReference>
<keyword evidence="2 3" id="KW-0732">Signal</keyword>
<keyword evidence="5" id="KW-1185">Reference proteome</keyword>
<sequence>MNPLNSLTSALLGSVLSLALVAPVSAMEDDDYSADSRNPDPWEPMNRTIFRFNDTVDTYTLKPISKAYNSVLPDPVNDGVSNVFRNLGEPKNFFNHVLQGEMHGASVDLSRFLLNSTLGVVGVFDVASRMGLEHDRQDFGITLGIWGVDSGPYLVLPLMGPSTVRDTAARVETAANYEYGGHITHVRTRNLAYATDMVNSRAGILEQERMIRGDRYIFVRNAYLQNREFRINDGYVEDDF</sequence>
<feature type="chain" id="PRO_5009274257" evidence="3">
    <location>
        <begin position="27"/>
        <end position="240"/>
    </location>
</feature>
<dbReference type="PANTHER" id="PTHR30035">
    <property type="entry name" value="LIPOPROTEIN VACJ-RELATED"/>
    <property type="match status" value="1"/>
</dbReference>
<evidence type="ECO:0000256" key="1">
    <source>
        <dbReference type="ARBA" id="ARBA00010634"/>
    </source>
</evidence>
<dbReference type="Proteomes" id="UP000243924">
    <property type="component" value="Chromosome I"/>
</dbReference>
<accession>A0A1H2FU67</accession>
<evidence type="ECO:0000313" key="4">
    <source>
        <dbReference type="EMBL" id="SDU10903.1"/>
    </source>
</evidence>
<dbReference type="GO" id="GO:0016020">
    <property type="term" value="C:membrane"/>
    <property type="evidence" value="ECO:0007669"/>
    <property type="project" value="InterPro"/>
</dbReference>
<dbReference type="InterPro" id="IPR007428">
    <property type="entry name" value="MlaA"/>
</dbReference>
<feature type="signal peptide" evidence="3">
    <location>
        <begin position="1"/>
        <end position="26"/>
    </location>
</feature>
<evidence type="ECO:0000313" key="5">
    <source>
        <dbReference type="Proteomes" id="UP000243924"/>
    </source>
</evidence>
<dbReference type="RefSeq" id="WP_231701615.1">
    <property type="nucleotide sequence ID" value="NZ_LT629787.1"/>
</dbReference>
<dbReference type="PANTHER" id="PTHR30035:SF3">
    <property type="entry name" value="INTERMEMBRANE PHOSPHOLIPID TRANSPORT SYSTEM LIPOPROTEIN MLAA"/>
    <property type="match status" value="1"/>
</dbReference>
<reference evidence="5" key="1">
    <citation type="submission" date="2016-10" db="EMBL/GenBank/DDBJ databases">
        <authorList>
            <person name="Varghese N."/>
            <person name="Submissions S."/>
        </authorList>
    </citation>
    <scope>NUCLEOTIDE SEQUENCE [LARGE SCALE GENOMIC DNA]</scope>
    <source>
        <strain evidence="5">CECT 8338</strain>
    </source>
</reference>
<dbReference type="PRINTS" id="PR01805">
    <property type="entry name" value="VACJLIPOPROT"/>
</dbReference>
<protein>
    <submittedName>
        <fullName evidence="4">Phospholipid-binding lipoprotein MlaA</fullName>
    </submittedName>
</protein>
<dbReference type="Pfam" id="PF04333">
    <property type="entry name" value="MlaA"/>
    <property type="match status" value="1"/>
</dbReference>
<organism evidence="4 5">
    <name type="scientific">Halopseudomonas salegens</name>
    <dbReference type="NCBI Taxonomy" id="1434072"/>
    <lineage>
        <taxon>Bacteria</taxon>
        <taxon>Pseudomonadati</taxon>
        <taxon>Pseudomonadota</taxon>
        <taxon>Gammaproteobacteria</taxon>
        <taxon>Pseudomonadales</taxon>
        <taxon>Pseudomonadaceae</taxon>
        <taxon>Halopseudomonas</taxon>
    </lineage>
</organism>
<evidence type="ECO:0000256" key="2">
    <source>
        <dbReference type="ARBA" id="ARBA00022729"/>
    </source>
</evidence>
<comment type="similarity">
    <text evidence="1">Belongs to the MlaA family.</text>
</comment>
<evidence type="ECO:0000256" key="3">
    <source>
        <dbReference type="SAM" id="SignalP"/>
    </source>
</evidence>
<dbReference type="STRING" id="1434072.SAMN05216210_1807"/>
<dbReference type="EMBL" id="LT629787">
    <property type="protein sequence ID" value="SDU10903.1"/>
    <property type="molecule type" value="Genomic_DNA"/>
</dbReference>